<dbReference type="EMBL" id="KC961304">
    <property type="protein sequence ID" value="AGR57060.1"/>
    <property type="molecule type" value="Genomic_DNA"/>
</dbReference>
<dbReference type="Proteomes" id="UP000208100">
    <property type="component" value="Segment"/>
</dbReference>
<accession>S5N3Y5</accession>
<name>S5N3Y5_9ABAC</name>
<dbReference type="GeneID" id="16479669"/>
<proteinExistence type="predicted"/>
<reference evidence="1 2" key="1">
    <citation type="journal article" date="2013" name="PLoS ONE">
        <title>Comparative Genome Sequence Analysis of Choristoneura occidentalis Freeman and C. rosaceana Harris (Lepidoptera: Tortricidae) Alphabaculoviruses.</title>
        <authorList>
            <person name="Thumbi D.K."/>
            <person name="Beliveau C."/>
            <person name="Cusson M."/>
            <person name="Lapointe R."/>
            <person name="Lucarotti C.J."/>
        </authorList>
    </citation>
    <scope>NUCLEOTIDE SEQUENCE [LARGE SCALE GENOMIC DNA]</scope>
    <source>
        <strain evidence="1">NB_1</strain>
    </source>
</reference>
<evidence type="ECO:0008006" key="3">
    <source>
        <dbReference type="Google" id="ProtNLM"/>
    </source>
</evidence>
<organism evidence="1 2">
    <name type="scientific">Choristoneura rosaceana nucleopolyhedrovirus</name>
    <dbReference type="NCBI Taxonomy" id="58094"/>
    <lineage>
        <taxon>Viruses</taxon>
        <taxon>Viruses incertae sedis</taxon>
        <taxon>Naldaviricetes</taxon>
        <taxon>Lefavirales</taxon>
        <taxon>Baculoviridae</taxon>
        <taxon>Alphabaculovirus</taxon>
        <taxon>Alphabaculovirus chorosaceanae</taxon>
    </lineage>
</organism>
<dbReference type="RefSeq" id="YP_008378376.1">
    <property type="nucleotide sequence ID" value="NC_021924.1"/>
</dbReference>
<protein>
    <recommendedName>
        <fullName evidence="3">P22.2</fullName>
    </recommendedName>
</protein>
<dbReference type="OrthoDB" id="11877at10239"/>
<keyword evidence="2" id="KW-1185">Reference proteome</keyword>
<evidence type="ECO:0000313" key="1">
    <source>
        <dbReference type="EMBL" id="AGR57060.1"/>
    </source>
</evidence>
<evidence type="ECO:0000313" key="2">
    <source>
        <dbReference type="Proteomes" id="UP000208100"/>
    </source>
</evidence>
<dbReference type="KEGG" id="vg:16479669"/>
<sequence>MKPIIIVYYDDEEQEFVEIHGERSDVLKLELTYNKQIGSDHVLKVNVKTGKRVLTIFKFGEKTFRLIASDPIFDGFYDKVSNRTKQFKLGDFNVIKQLVQHDQKQVNKLINQIPVLDIVIREWVEETPRWETDGGYRRGRVELDGDFDEHDNIHHGTVFGEEPPELFIKDHPKPVGYETNVLNKNKYTNTKGREGPILAEIKIKFVTKQFINIV</sequence>